<dbReference type="SUPFAM" id="SSF46785">
    <property type="entry name" value="Winged helix' DNA-binding domain"/>
    <property type="match status" value="1"/>
</dbReference>
<evidence type="ECO:0000313" key="2">
    <source>
        <dbReference type="EMBL" id="GAA1983195.1"/>
    </source>
</evidence>
<comment type="caution">
    <text evidence="2">The sequence shown here is derived from an EMBL/GenBank/DDBJ whole genome shotgun (WGS) entry which is preliminary data.</text>
</comment>
<dbReference type="InterPro" id="IPR036388">
    <property type="entry name" value="WH-like_DNA-bd_sf"/>
</dbReference>
<dbReference type="PROSITE" id="PS50987">
    <property type="entry name" value="HTH_ARSR_2"/>
    <property type="match status" value="1"/>
</dbReference>
<dbReference type="CDD" id="cd00090">
    <property type="entry name" value="HTH_ARSR"/>
    <property type="match status" value="1"/>
</dbReference>
<dbReference type="PANTHER" id="PTHR38600">
    <property type="entry name" value="TRANSCRIPTIONAL REGULATORY PROTEIN"/>
    <property type="match status" value="1"/>
</dbReference>
<keyword evidence="3" id="KW-1185">Reference proteome</keyword>
<feature type="domain" description="HTH arsR-type" evidence="1">
    <location>
        <begin position="3"/>
        <end position="97"/>
    </location>
</feature>
<dbReference type="Pfam" id="PF12840">
    <property type="entry name" value="HTH_20"/>
    <property type="match status" value="1"/>
</dbReference>
<evidence type="ECO:0000259" key="1">
    <source>
        <dbReference type="PROSITE" id="PS50987"/>
    </source>
</evidence>
<dbReference type="Gene3D" id="1.10.10.10">
    <property type="entry name" value="Winged helix-like DNA-binding domain superfamily/Winged helix DNA-binding domain"/>
    <property type="match status" value="1"/>
</dbReference>
<sequence length="119" mass="13816">MRYYASMADQLSEVFTALADPTRRAILERLARGDATVGELAEPFSLTLPTVSRHIAVLERAGLVRKRRRGQERACTLDTARMREAEGWIAEYREFFERRFDALDRHLSSHARHEEETHD</sequence>
<dbReference type="PANTHER" id="PTHR38600:SF2">
    <property type="entry name" value="SLL0088 PROTEIN"/>
    <property type="match status" value="1"/>
</dbReference>
<reference evidence="3" key="1">
    <citation type="journal article" date="2019" name="Int. J. Syst. Evol. Microbiol.">
        <title>The Global Catalogue of Microorganisms (GCM) 10K type strain sequencing project: providing services to taxonomists for standard genome sequencing and annotation.</title>
        <authorList>
            <consortium name="The Broad Institute Genomics Platform"/>
            <consortium name="The Broad Institute Genome Sequencing Center for Infectious Disease"/>
            <person name="Wu L."/>
            <person name="Ma J."/>
        </authorList>
    </citation>
    <scope>NUCLEOTIDE SEQUENCE [LARGE SCALE GENOMIC DNA]</scope>
    <source>
        <strain evidence="3">JCM 14902</strain>
    </source>
</reference>
<dbReference type="PRINTS" id="PR00778">
    <property type="entry name" value="HTHARSR"/>
</dbReference>
<organism evidence="2 3">
    <name type="scientific">Microbacterium pumilum</name>
    <dbReference type="NCBI Taxonomy" id="344165"/>
    <lineage>
        <taxon>Bacteria</taxon>
        <taxon>Bacillati</taxon>
        <taxon>Actinomycetota</taxon>
        <taxon>Actinomycetes</taxon>
        <taxon>Micrococcales</taxon>
        <taxon>Microbacteriaceae</taxon>
        <taxon>Microbacterium</taxon>
    </lineage>
</organism>
<dbReference type="NCBIfam" id="NF033788">
    <property type="entry name" value="HTH_metalloreg"/>
    <property type="match status" value="1"/>
</dbReference>
<protein>
    <submittedName>
        <fullName evidence="2">Metalloregulator ArsR/SmtB family transcription factor</fullName>
    </submittedName>
</protein>
<dbReference type="SMART" id="SM00418">
    <property type="entry name" value="HTH_ARSR"/>
    <property type="match status" value="1"/>
</dbReference>
<dbReference type="InterPro" id="IPR001845">
    <property type="entry name" value="HTH_ArsR_DNA-bd_dom"/>
</dbReference>
<dbReference type="InterPro" id="IPR011991">
    <property type="entry name" value="ArsR-like_HTH"/>
</dbReference>
<evidence type="ECO:0000313" key="3">
    <source>
        <dbReference type="Proteomes" id="UP001500326"/>
    </source>
</evidence>
<dbReference type="InterPro" id="IPR036390">
    <property type="entry name" value="WH_DNA-bd_sf"/>
</dbReference>
<dbReference type="EMBL" id="BAAAOH010000001">
    <property type="protein sequence ID" value="GAA1983195.1"/>
    <property type="molecule type" value="Genomic_DNA"/>
</dbReference>
<accession>A0ABP5DMZ9</accession>
<gene>
    <name evidence="2" type="ORF">GCM10009777_16300</name>
</gene>
<dbReference type="Proteomes" id="UP001500326">
    <property type="component" value="Unassembled WGS sequence"/>
</dbReference>
<proteinExistence type="predicted"/>
<name>A0ABP5DMZ9_9MICO</name>